<dbReference type="PROSITE" id="PS51257">
    <property type="entry name" value="PROKAR_LIPOPROTEIN"/>
    <property type="match status" value="1"/>
</dbReference>
<dbReference type="Proteomes" id="UP001519287">
    <property type="component" value="Unassembled WGS sequence"/>
</dbReference>
<evidence type="ECO:0000313" key="1">
    <source>
        <dbReference type="EMBL" id="MBP1993731.1"/>
    </source>
</evidence>
<protein>
    <recommendedName>
        <fullName evidence="3">Lipoprotein</fullName>
    </recommendedName>
</protein>
<name>A0ABS4J3Q5_9BACL</name>
<comment type="caution">
    <text evidence="1">The sequence shown here is derived from an EMBL/GenBank/DDBJ whole genome shotgun (WGS) entry which is preliminary data.</text>
</comment>
<accession>A0ABS4J3Q5</accession>
<reference evidence="1 2" key="1">
    <citation type="submission" date="2021-03" db="EMBL/GenBank/DDBJ databases">
        <title>Genomic Encyclopedia of Type Strains, Phase IV (KMG-IV): sequencing the most valuable type-strain genomes for metagenomic binning, comparative biology and taxonomic classification.</title>
        <authorList>
            <person name="Goeker M."/>
        </authorList>
    </citation>
    <scope>NUCLEOTIDE SEQUENCE [LARGE SCALE GENOMIC DNA]</scope>
    <source>
        <strain evidence="1 2">DSM 26048</strain>
    </source>
</reference>
<dbReference type="RefSeq" id="WP_209975609.1">
    <property type="nucleotide sequence ID" value="NZ_JAGGLB010000020.1"/>
</dbReference>
<organism evidence="1 2">
    <name type="scientific">Paenibacillus eucommiae</name>
    <dbReference type="NCBI Taxonomy" id="1355755"/>
    <lineage>
        <taxon>Bacteria</taxon>
        <taxon>Bacillati</taxon>
        <taxon>Bacillota</taxon>
        <taxon>Bacilli</taxon>
        <taxon>Bacillales</taxon>
        <taxon>Paenibacillaceae</taxon>
        <taxon>Paenibacillus</taxon>
    </lineage>
</organism>
<sequence>MGLRKRHYLLFLLVFILLIAGCGGKEKTDEEKLAEVIQEHLGNVASTPSNEEPTVEGTLREINKFLTSDIWNEGFVNISWYVKQGTGSTGETLDIDFTIERLGKTMVKKKEYDDYINGLNEEYDGIKQVWTKLSGEIDRLYAQIQANPPVAKDDNYDFDTGLYQQYKDAFSDDVKALQKR</sequence>
<evidence type="ECO:0008006" key="3">
    <source>
        <dbReference type="Google" id="ProtNLM"/>
    </source>
</evidence>
<proteinExistence type="predicted"/>
<gene>
    <name evidence="1" type="ORF">J2Z66_005357</name>
</gene>
<evidence type="ECO:0000313" key="2">
    <source>
        <dbReference type="Proteomes" id="UP001519287"/>
    </source>
</evidence>
<keyword evidence="2" id="KW-1185">Reference proteome</keyword>
<dbReference type="EMBL" id="JAGGLB010000020">
    <property type="protein sequence ID" value="MBP1993731.1"/>
    <property type="molecule type" value="Genomic_DNA"/>
</dbReference>